<organism evidence="9">
    <name type="scientific">Cuerna arida</name>
    <dbReference type="NCBI Taxonomy" id="1464854"/>
    <lineage>
        <taxon>Eukaryota</taxon>
        <taxon>Metazoa</taxon>
        <taxon>Ecdysozoa</taxon>
        <taxon>Arthropoda</taxon>
        <taxon>Hexapoda</taxon>
        <taxon>Insecta</taxon>
        <taxon>Pterygota</taxon>
        <taxon>Neoptera</taxon>
        <taxon>Paraneoptera</taxon>
        <taxon>Hemiptera</taxon>
        <taxon>Auchenorrhyncha</taxon>
        <taxon>Membracoidea</taxon>
        <taxon>Cicadellidae</taxon>
        <taxon>Cicadellinae</taxon>
        <taxon>Proconiini</taxon>
        <taxon>Cuerna</taxon>
    </lineage>
</organism>
<dbReference type="GO" id="GO:0072583">
    <property type="term" value="P:clathrin-dependent endocytosis"/>
    <property type="evidence" value="ECO:0007669"/>
    <property type="project" value="TreeGrafter"/>
</dbReference>
<keyword evidence="7" id="KW-0175">Coiled coil</keyword>
<feature type="region of interest" description="Disordered" evidence="8">
    <location>
        <begin position="26"/>
        <end position="53"/>
    </location>
</feature>
<evidence type="ECO:0000256" key="1">
    <source>
        <dbReference type="ARBA" id="ARBA00004180"/>
    </source>
</evidence>
<evidence type="ECO:0000256" key="5">
    <source>
        <dbReference type="ARBA" id="ARBA00023329"/>
    </source>
</evidence>
<dbReference type="GO" id="GO:0030672">
    <property type="term" value="C:synaptic vesicle membrane"/>
    <property type="evidence" value="ECO:0007669"/>
    <property type="project" value="TreeGrafter"/>
</dbReference>
<dbReference type="InterPro" id="IPR000996">
    <property type="entry name" value="Clathrin_L-chain"/>
</dbReference>
<dbReference type="EMBL" id="GECZ01029845">
    <property type="protein sequence ID" value="JAS39924.1"/>
    <property type="molecule type" value="Transcribed_RNA"/>
</dbReference>
<accession>A0A1B6EPS1</accession>
<dbReference type="GO" id="GO:0099631">
    <property type="term" value="C:postsynaptic endocytic zone cytoplasmic component"/>
    <property type="evidence" value="ECO:0007669"/>
    <property type="project" value="TreeGrafter"/>
</dbReference>
<feature type="non-terminal residue" evidence="9">
    <location>
        <position position="203"/>
    </location>
</feature>
<evidence type="ECO:0000256" key="2">
    <source>
        <dbReference type="ARBA" id="ARBA00005263"/>
    </source>
</evidence>
<evidence type="ECO:0000256" key="4">
    <source>
        <dbReference type="ARBA" id="ARBA00023176"/>
    </source>
</evidence>
<evidence type="ECO:0000256" key="3">
    <source>
        <dbReference type="ARBA" id="ARBA00023136"/>
    </source>
</evidence>
<comment type="function">
    <text evidence="6">Clathrin is the major protein of the polyhedral coat of coated pits and vesicles.</text>
</comment>
<feature type="coiled-coil region" evidence="7">
    <location>
        <begin position="102"/>
        <end position="155"/>
    </location>
</feature>
<dbReference type="GO" id="GO:0030132">
    <property type="term" value="C:clathrin coat of coated pit"/>
    <property type="evidence" value="ECO:0007669"/>
    <property type="project" value="InterPro"/>
</dbReference>
<evidence type="ECO:0000256" key="8">
    <source>
        <dbReference type="SAM" id="MobiDB-lite"/>
    </source>
</evidence>
<comment type="subcellular location">
    <subcellularLocation>
        <location evidence="1 6">Cytoplasmic vesicle membrane</location>
        <topology evidence="1 6">Peripheral membrane protein</topology>
        <orientation evidence="1 6">Cytoplasmic side</orientation>
    </subcellularLocation>
    <subcellularLocation>
        <location evidence="6">Membrane</location>
        <location evidence="6">Coated pit</location>
        <topology evidence="6">Peripheral membrane protein</topology>
        <orientation evidence="6">Cytoplasmic side</orientation>
    </subcellularLocation>
    <text evidence="6">Cytoplasmic face of coated pits and vesicles.</text>
</comment>
<dbReference type="PANTHER" id="PTHR10639">
    <property type="entry name" value="CLATHRIN LIGHT CHAIN"/>
    <property type="match status" value="1"/>
</dbReference>
<dbReference type="GO" id="GO:0030130">
    <property type="term" value="C:clathrin coat of trans-Golgi network vesicle"/>
    <property type="evidence" value="ECO:0007669"/>
    <property type="project" value="InterPro"/>
</dbReference>
<sequence>MSEMVDNGEIDPAAEFLAREQTLLAGMEDEFEPSTPVLKRNTASRSDDKVDKTNDSICKLETNSHSDLNGFNVSVTNQINGTMSKLTITGSKEEPEKIRKWREEQKQRLEKKDEEERLKQKEWQDSAKKELLDWCKKHEESINKIKEANRNAEKQHVADLGALESGSEWERVAKLCDFNSKTTRSSKDVSRMRSLILQAKQSN</sequence>
<dbReference type="PANTHER" id="PTHR10639:SF7">
    <property type="entry name" value="CLATHRIN LIGHT CHAIN"/>
    <property type="match status" value="1"/>
</dbReference>
<comment type="similarity">
    <text evidence="2 6">Belongs to the clathrin light chain family.</text>
</comment>
<dbReference type="GO" id="GO:0006886">
    <property type="term" value="P:intracellular protein transport"/>
    <property type="evidence" value="ECO:0007669"/>
    <property type="project" value="InterPro"/>
</dbReference>
<evidence type="ECO:0000256" key="6">
    <source>
        <dbReference type="RuleBase" id="RU363137"/>
    </source>
</evidence>
<dbReference type="GO" id="GO:0005198">
    <property type="term" value="F:structural molecule activity"/>
    <property type="evidence" value="ECO:0007669"/>
    <property type="project" value="InterPro"/>
</dbReference>
<name>A0A1B6EPS1_9HEMI</name>
<dbReference type="AlphaFoldDB" id="A0A1B6EPS1"/>
<reference evidence="9" key="1">
    <citation type="submission" date="2015-11" db="EMBL/GenBank/DDBJ databases">
        <title>De novo transcriptome assembly of four potential Pierce s Disease insect vectors from Arizona vineyards.</title>
        <authorList>
            <person name="Tassone E.E."/>
        </authorList>
    </citation>
    <scope>NUCLEOTIDE SEQUENCE</scope>
</reference>
<gene>
    <name evidence="9" type="ORF">g.2356</name>
</gene>
<dbReference type="GO" id="GO:0032050">
    <property type="term" value="F:clathrin heavy chain binding"/>
    <property type="evidence" value="ECO:0007669"/>
    <property type="project" value="TreeGrafter"/>
</dbReference>
<keyword evidence="5 6" id="KW-0968">Cytoplasmic vesicle</keyword>
<proteinExistence type="inferred from homology"/>
<protein>
    <recommendedName>
        <fullName evidence="6">Clathrin light chain</fullName>
    </recommendedName>
</protein>
<keyword evidence="3 6" id="KW-0472">Membrane</keyword>
<dbReference type="Pfam" id="PF01086">
    <property type="entry name" value="Clathrin_lg_ch"/>
    <property type="match status" value="1"/>
</dbReference>
<keyword evidence="4 6" id="KW-0168">Coated pit</keyword>
<evidence type="ECO:0000256" key="7">
    <source>
        <dbReference type="SAM" id="Coils"/>
    </source>
</evidence>
<evidence type="ECO:0000313" key="9">
    <source>
        <dbReference type="EMBL" id="JAS39924.1"/>
    </source>
</evidence>